<name>A0A8S5T4W9_9CAUD</name>
<sequence length="35" mass="4238">MRHLLVDNGECSRHPYIYLCAAHVYKKMQICRIQF</sequence>
<organism evidence="1">
    <name type="scientific">Siphoviridae sp. ctrpM6</name>
    <dbReference type="NCBI Taxonomy" id="2827956"/>
    <lineage>
        <taxon>Viruses</taxon>
        <taxon>Duplodnaviria</taxon>
        <taxon>Heunggongvirae</taxon>
        <taxon>Uroviricota</taxon>
        <taxon>Caudoviricetes</taxon>
    </lineage>
</organism>
<reference evidence="1" key="1">
    <citation type="journal article" date="2021" name="Proc. Natl. Acad. Sci. U.S.A.">
        <title>A Catalog of Tens of Thousands of Viruses from Human Metagenomes Reveals Hidden Associations with Chronic Diseases.</title>
        <authorList>
            <person name="Tisza M.J."/>
            <person name="Buck C.B."/>
        </authorList>
    </citation>
    <scope>NUCLEOTIDE SEQUENCE</scope>
    <source>
        <strain evidence="1">CtrpM6</strain>
    </source>
</reference>
<evidence type="ECO:0000313" key="1">
    <source>
        <dbReference type="EMBL" id="DAF58023.1"/>
    </source>
</evidence>
<proteinExistence type="predicted"/>
<accession>A0A8S5T4W9</accession>
<dbReference type="EMBL" id="BK032745">
    <property type="protein sequence ID" value="DAF58023.1"/>
    <property type="molecule type" value="Genomic_DNA"/>
</dbReference>
<protein>
    <submittedName>
        <fullName evidence="1">Uncharacterized protein</fullName>
    </submittedName>
</protein>